<evidence type="ECO:0000256" key="3">
    <source>
        <dbReference type="ARBA" id="ARBA00004370"/>
    </source>
</evidence>
<organism evidence="19 20">
    <name type="scientific">Stephania yunnanensis</name>
    <dbReference type="NCBI Taxonomy" id="152371"/>
    <lineage>
        <taxon>Eukaryota</taxon>
        <taxon>Viridiplantae</taxon>
        <taxon>Streptophyta</taxon>
        <taxon>Embryophyta</taxon>
        <taxon>Tracheophyta</taxon>
        <taxon>Spermatophyta</taxon>
        <taxon>Magnoliopsida</taxon>
        <taxon>Ranunculales</taxon>
        <taxon>Menispermaceae</taxon>
        <taxon>Menispermoideae</taxon>
        <taxon>Cissampelideae</taxon>
        <taxon>Stephania</taxon>
    </lineage>
</organism>
<comment type="function">
    <text evidence="2 12">Long-chain fatty alcohol oxidase involved in the omega-oxidation pathway of lipid degradation.</text>
</comment>
<dbReference type="Proteomes" id="UP001420932">
    <property type="component" value="Unassembled WGS sequence"/>
</dbReference>
<reference evidence="19 20" key="1">
    <citation type="submission" date="2024-01" db="EMBL/GenBank/DDBJ databases">
        <title>Genome assemblies of Stephania.</title>
        <authorList>
            <person name="Yang L."/>
        </authorList>
    </citation>
    <scope>NUCLEOTIDE SEQUENCE [LARGE SCALE GENOMIC DNA]</scope>
    <source>
        <strain evidence="19">YNDBR</strain>
        <tissue evidence="19">Leaf</tissue>
    </source>
</reference>
<evidence type="ECO:0000256" key="9">
    <source>
        <dbReference type="ARBA" id="ARBA00022989"/>
    </source>
</evidence>
<evidence type="ECO:0000256" key="13">
    <source>
        <dbReference type="PIRSR" id="PIRSR028937-1"/>
    </source>
</evidence>
<keyword evidence="20" id="KW-1185">Reference proteome</keyword>
<evidence type="ECO:0000313" key="19">
    <source>
        <dbReference type="EMBL" id="KAK9114491.1"/>
    </source>
</evidence>
<evidence type="ECO:0000259" key="16">
    <source>
        <dbReference type="Pfam" id="PF00732"/>
    </source>
</evidence>
<comment type="subcellular location">
    <subcellularLocation>
        <location evidence="3 12">Membrane</location>
    </subcellularLocation>
</comment>
<evidence type="ECO:0000256" key="14">
    <source>
        <dbReference type="PIRSR" id="PIRSR028937-2"/>
    </source>
</evidence>
<evidence type="ECO:0000313" key="20">
    <source>
        <dbReference type="Proteomes" id="UP001420932"/>
    </source>
</evidence>
<feature type="transmembrane region" description="Helical" evidence="15">
    <location>
        <begin position="82"/>
        <end position="108"/>
    </location>
</feature>
<dbReference type="InterPro" id="IPR007867">
    <property type="entry name" value="GMC_OxRtase_C"/>
</dbReference>
<feature type="binding site" evidence="14">
    <location>
        <begin position="229"/>
        <end position="244"/>
    </location>
    <ligand>
        <name>FAD</name>
        <dbReference type="ChEBI" id="CHEBI:57692"/>
    </ligand>
</feature>
<keyword evidence="7 15" id="KW-0812">Transmembrane</keyword>
<dbReference type="SUPFAM" id="SSF51905">
    <property type="entry name" value="FAD/NAD(P)-binding domain"/>
    <property type="match status" value="1"/>
</dbReference>
<dbReference type="Pfam" id="PF00732">
    <property type="entry name" value="GMC_oxred_N"/>
    <property type="match status" value="1"/>
</dbReference>
<name>A0AAP0NS54_9MAGN</name>
<evidence type="ECO:0000256" key="5">
    <source>
        <dbReference type="ARBA" id="ARBA00013125"/>
    </source>
</evidence>
<sequence>MDRCGTARTRDAHPLLRGGRREIYTHRFSTSELQSLSSICETLVPPLSLNEESDLGFFSRLPIPDEVAEALWTRRFIPEVVLMVRLVLMMLSTRLGSLLLCGFVCFGWKFPFMRKFSELSLGEREGVLKGWLGGTRFTVIRSIFALLKVVCLYIFFSLTDENSQNPVWDAIGYHLENDECHVKINKTRPLDKGVINMRTATHSTFIESASLKGLNVCVDQNQDYYSIECDVVVVGSGCGGAVAAAVLANSGCKVIVLEKGDYFVAEDYSSLEGPSMNQLYESGGMLSTLDGKMLLLAGTTVGGGSVVNWSASIKTPSTVLTEWAINQRVPLFSSSEYMTSMDDVCKRIGVTEKCEEEGLQNLVLRKGCEALRLKVECVPRNSSERHYCGSCCYGCRSGDKQGADLTWLVDAVDKGAVILTGCKAERFILEENKSDGSTKEKKCMGVMATTTTTTTTTTNKNTRKKIQIKAKVTISACGSLWTPPLMKNSGLKNPNIGKNLHLHPATMVWGYFPDYISDFKGKKAFEGGIITSLHKVVKFDDHNECKHVCAILETPSLGPGSFAAMQPWVSRLDIKERMTKYARTVNLFAMVRDEGSSGEVNAEGRISYKLSDLDKENLRTGLRKALRIMVAAGAVEVGTYRSDGQRIECEGIGEEALEEFLDTVTVEGGPKSRGEKWNVFTSAHQMGSCRISATAKEGVVDLNGESWEAEGLFVCDASVLPTAIGVNPMITIQTTAYCLSKKIAEYLKQGRLSKDM</sequence>
<dbReference type="InterPro" id="IPR012400">
    <property type="entry name" value="Long_Oxdase"/>
</dbReference>
<feature type="domain" description="Glucose-methanol-choline oxidoreductase C-terminal" evidence="18">
    <location>
        <begin position="605"/>
        <end position="736"/>
    </location>
</feature>
<dbReference type="Gene3D" id="3.50.50.60">
    <property type="entry name" value="FAD/NAD(P)-binding domain"/>
    <property type="match status" value="2"/>
</dbReference>
<dbReference type="EMBL" id="JBBNAF010000009">
    <property type="protein sequence ID" value="KAK9114491.1"/>
    <property type="molecule type" value="Genomic_DNA"/>
</dbReference>
<proteinExistence type="inferred from homology"/>
<dbReference type="Pfam" id="PF05199">
    <property type="entry name" value="GMC_oxred_C"/>
    <property type="match status" value="1"/>
</dbReference>
<evidence type="ECO:0000256" key="2">
    <source>
        <dbReference type="ARBA" id="ARBA00003842"/>
    </source>
</evidence>
<keyword evidence="9 15" id="KW-1133">Transmembrane helix</keyword>
<dbReference type="GO" id="GO:0050660">
    <property type="term" value="F:flavin adenine dinucleotide binding"/>
    <property type="evidence" value="ECO:0007669"/>
    <property type="project" value="InterPro"/>
</dbReference>
<evidence type="ECO:0000256" key="6">
    <source>
        <dbReference type="ARBA" id="ARBA00022630"/>
    </source>
</evidence>
<feature type="active site" description="Proton acceptor" evidence="13">
    <location>
        <position position="684"/>
    </location>
</feature>
<gene>
    <name evidence="19" type="ORF">Syun_021288</name>
</gene>
<keyword evidence="11 12" id="KW-0472">Membrane</keyword>
<keyword evidence="10 12" id="KW-0560">Oxidoreductase</keyword>
<dbReference type="EC" id="1.1.3.20" evidence="5 12"/>
<dbReference type="PIRSF" id="PIRSF028937">
    <property type="entry name" value="Lg_Ch_AO"/>
    <property type="match status" value="1"/>
</dbReference>
<evidence type="ECO:0000259" key="18">
    <source>
        <dbReference type="Pfam" id="PF05199"/>
    </source>
</evidence>
<dbReference type="InterPro" id="IPR036188">
    <property type="entry name" value="FAD/NAD-bd_sf"/>
</dbReference>
<dbReference type="Pfam" id="PF00890">
    <property type="entry name" value="FAD_binding_2"/>
    <property type="match status" value="1"/>
</dbReference>
<protein>
    <recommendedName>
        <fullName evidence="5 12">Long-chain-alcohol oxidase</fullName>
        <ecNumber evidence="5 12">1.1.3.20</ecNumber>
    </recommendedName>
</protein>
<feature type="domain" description="Glucose-methanol-choline oxidoreductase N-terminal" evidence="16">
    <location>
        <begin position="276"/>
        <end position="505"/>
    </location>
</feature>
<comment type="catalytic activity">
    <reaction evidence="1 12">
        <text>a long-chain primary fatty alcohol + O2 = a long-chain fatty aldehyde + H2O2</text>
        <dbReference type="Rhea" id="RHEA:22756"/>
        <dbReference type="ChEBI" id="CHEBI:15379"/>
        <dbReference type="ChEBI" id="CHEBI:16240"/>
        <dbReference type="ChEBI" id="CHEBI:17176"/>
        <dbReference type="ChEBI" id="CHEBI:77396"/>
        <dbReference type="EC" id="1.1.3.20"/>
    </reaction>
</comment>
<evidence type="ECO:0000256" key="10">
    <source>
        <dbReference type="ARBA" id="ARBA00023002"/>
    </source>
</evidence>
<feature type="domain" description="FAD-dependent oxidoreductase 2 FAD-binding" evidence="17">
    <location>
        <begin position="230"/>
        <end position="263"/>
    </location>
</feature>
<evidence type="ECO:0000256" key="1">
    <source>
        <dbReference type="ARBA" id="ARBA00000920"/>
    </source>
</evidence>
<evidence type="ECO:0000256" key="8">
    <source>
        <dbReference type="ARBA" id="ARBA00022827"/>
    </source>
</evidence>
<evidence type="ECO:0000259" key="17">
    <source>
        <dbReference type="Pfam" id="PF00890"/>
    </source>
</evidence>
<evidence type="ECO:0000256" key="11">
    <source>
        <dbReference type="ARBA" id="ARBA00023136"/>
    </source>
</evidence>
<accession>A0AAP0NS54</accession>
<dbReference type="InterPro" id="IPR000172">
    <property type="entry name" value="GMC_OxRdtase_N"/>
</dbReference>
<dbReference type="PANTHER" id="PTHR46056:SF12">
    <property type="entry name" value="LONG-CHAIN-ALCOHOL OXIDASE"/>
    <property type="match status" value="1"/>
</dbReference>
<dbReference type="InterPro" id="IPR003953">
    <property type="entry name" value="FAD-dep_OxRdtase_2_FAD-bd"/>
</dbReference>
<dbReference type="AlphaFoldDB" id="A0AAP0NS54"/>
<comment type="similarity">
    <text evidence="4 12">Belongs to the GMC oxidoreductase family.</text>
</comment>
<dbReference type="GO" id="GO:0016020">
    <property type="term" value="C:membrane"/>
    <property type="evidence" value="ECO:0007669"/>
    <property type="project" value="UniProtKB-SubCell"/>
</dbReference>
<dbReference type="PANTHER" id="PTHR46056">
    <property type="entry name" value="LONG-CHAIN-ALCOHOL OXIDASE"/>
    <property type="match status" value="1"/>
</dbReference>
<evidence type="ECO:0000256" key="12">
    <source>
        <dbReference type="PIRNR" id="PIRNR028937"/>
    </source>
</evidence>
<keyword evidence="6" id="KW-0285">Flavoprotein</keyword>
<evidence type="ECO:0000256" key="7">
    <source>
        <dbReference type="ARBA" id="ARBA00022692"/>
    </source>
</evidence>
<keyword evidence="8 14" id="KW-0274">FAD</keyword>
<evidence type="ECO:0000256" key="15">
    <source>
        <dbReference type="SAM" id="Phobius"/>
    </source>
</evidence>
<evidence type="ECO:0000256" key="4">
    <source>
        <dbReference type="ARBA" id="ARBA00010790"/>
    </source>
</evidence>
<comment type="caution">
    <text evidence="19">The sequence shown here is derived from an EMBL/GenBank/DDBJ whole genome shotgun (WGS) entry which is preliminary data.</text>
</comment>
<dbReference type="GO" id="GO:0046577">
    <property type="term" value="F:long-chain-alcohol oxidase activity"/>
    <property type="evidence" value="ECO:0007669"/>
    <property type="project" value="UniProtKB-EC"/>
</dbReference>